<evidence type="ECO:0000313" key="3">
    <source>
        <dbReference type="Proteomes" id="UP001597417"/>
    </source>
</evidence>
<sequence length="52" mass="5350">MAEISCPSGGEDGAGEEGPFIPAEARPAVVEDLARTAWQVAEILPFLEAPGP</sequence>
<dbReference type="RefSeq" id="WP_378262859.1">
    <property type="nucleotide sequence ID" value="NZ_JBHUKR010000005.1"/>
</dbReference>
<dbReference type="EMBL" id="JBHUKR010000005">
    <property type="protein sequence ID" value="MFD2416240.1"/>
    <property type="molecule type" value="Genomic_DNA"/>
</dbReference>
<comment type="caution">
    <text evidence="2">The sequence shown here is derived from an EMBL/GenBank/DDBJ whole genome shotgun (WGS) entry which is preliminary data.</text>
</comment>
<gene>
    <name evidence="2" type="ORF">ACFSXZ_07855</name>
</gene>
<organism evidence="2 3">
    <name type="scientific">Amycolatopsis pigmentata</name>
    <dbReference type="NCBI Taxonomy" id="450801"/>
    <lineage>
        <taxon>Bacteria</taxon>
        <taxon>Bacillati</taxon>
        <taxon>Actinomycetota</taxon>
        <taxon>Actinomycetes</taxon>
        <taxon>Pseudonocardiales</taxon>
        <taxon>Pseudonocardiaceae</taxon>
        <taxon>Amycolatopsis</taxon>
    </lineage>
</organism>
<dbReference type="Proteomes" id="UP001597417">
    <property type="component" value="Unassembled WGS sequence"/>
</dbReference>
<protein>
    <submittedName>
        <fullName evidence="2">Uncharacterized protein</fullName>
    </submittedName>
</protein>
<name>A0ABW5FNS2_9PSEU</name>
<keyword evidence="3" id="KW-1185">Reference proteome</keyword>
<evidence type="ECO:0000313" key="2">
    <source>
        <dbReference type="EMBL" id="MFD2416240.1"/>
    </source>
</evidence>
<feature type="region of interest" description="Disordered" evidence="1">
    <location>
        <begin position="1"/>
        <end position="23"/>
    </location>
</feature>
<accession>A0ABW5FNS2</accession>
<evidence type="ECO:0000256" key="1">
    <source>
        <dbReference type="SAM" id="MobiDB-lite"/>
    </source>
</evidence>
<proteinExistence type="predicted"/>
<reference evidence="3" key="1">
    <citation type="journal article" date="2019" name="Int. J. Syst. Evol. Microbiol.">
        <title>The Global Catalogue of Microorganisms (GCM) 10K type strain sequencing project: providing services to taxonomists for standard genome sequencing and annotation.</title>
        <authorList>
            <consortium name="The Broad Institute Genomics Platform"/>
            <consortium name="The Broad Institute Genome Sequencing Center for Infectious Disease"/>
            <person name="Wu L."/>
            <person name="Ma J."/>
        </authorList>
    </citation>
    <scope>NUCLEOTIDE SEQUENCE [LARGE SCALE GENOMIC DNA]</scope>
    <source>
        <strain evidence="3">CGMCC 4.7645</strain>
    </source>
</reference>